<evidence type="ECO:0000259" key="4">
    <source>
        <dbReference type="SMART" id="SM00560"/>
    </source>
</evidence>
<feature type="domain" description="LamG-like jellyroll fold" evidence="4">
    <location>
        <begin position="1129"/>
        <end position="1274"/>
    </location>
</feature>
<proteinExistence type="predicted"/>
<dbReference type="SMART" id="SM00560">
    <property type="entry name" value="LamGL"/>
    <property type="match status" value="3"/>
</dbReference>
<dbReference type="Gene3D" id="1.20.1440.60">
    <property type="entry name" value="23S rRNA-intervening sequence"/>
    <property type="match status" value="1"/>
</dbReference>
<feature type="non-terminal residue" evidence="5">
    <location>
        <position position="1"/>
    </location>
</feature>
<evidence type="ECO:0000313" key="6">
    <source>
        <dbReference type="Proteomes" id="UP000034531"/>
    </source>
</evidence>
<feature type="domain" description="LamG-like jellyroll fold" evidence="4">
    <location>
        <begin position="646"/>
        <end position="788"/>
    </location>
</feature>
<dbReference type="PANTHER" id="PTHR47635">
    <property type="entry name" value="CUB DOMAIN-CONTAINING PROTEIN"/>
    <property type="match status" value="1"/>
</dbReference>
<feature type="domain" description="LamG-like jellyroll fold" evidence="4">
    <location>
        <begin position="886"/>
        <end position="1017"/>
    </location>
</feature>
<keyword evidence="1" id="KW-0732">Signal</keyword>
<dbReference type="NCBIfam" id="TIGR04258">
    <property type="entry name" value="4helix_suffix"/>
    <property type="match status" value="1"/>
</dbReference>
<protein>
    <recommendedName>
        <fullName evidence="4">LamG-like jellyroll fold domain-containing protein</fullName>
    </recommendedName>
</protein>
<keyword evidence="2" id="KW-1015">Disulfide bond</keyword>
<dbReference type="SUPFAM" id="SSF158446">
    <property type="entry name" value="IVS-encoded protein-like"/>
    <property type="match status" value="1"/>
</dbReference>
<dbReference type="InterPro" id="IPR013320">
    <property type="entry name" value="ConA-like_dom_sf"/>
</dbReference>
<comment type="caution">
    <text evidence="5">The sequence shown here is derived from an EMBL/GenBank/DDBJ whole genome shotgun (WGS) entry which is preliminary data.</text>
</comment>
<gene>
    <name evidence="5" type="ORF">UT84_C0050G0001</name>
</gene>
<accession>A0A0G0TM49</accession>
<evidence type="ECO:0000256" key="1">
    <source>
        <dbReference type="ARBA" id="ARBA00022729"/>
    </source>
</evidence>
<dbReference type="InterPro" id="IPR036583">
    <property type="entry name" value="23S_rRNA_IVS_sf"/>
</dbReference>
<dbReference type="EMBL" id="LBYI01000050">
    <property type="protein sequence ID" value="KKR48095.1"/>
    <property type="molecule type" value="Genomic_DNA"/>
</dbReference>
<dbReference type="InterPro" id="IPR026354">
    <property type="entry name" value="4helix_suffix_dom"/>
</dbReference>
<dbReference type="Pfam" id="PF13385">
    <property type="entry name" value="Laminin_G_3"/>
    <property type="match status" value="6"/>
</dbReference>
<organism evidence="5 6">
    <name type="scientific">Candidatus Curtissbacteria bacterium GW2011_GWA1_40_16</name>
    <dbReference type="NCBI Taxonomy" id="1618405"/>
    <lineage>
        <taxon>Bacteria</taxon>
        <taxon>Candidatus Curtissiibacteriota</taxon>
    </lineage>
</organism>
<dbReference type="Gene3D" id="2.60.120.200">
    <property type="match status" value="6"/>
</dbReference>
<feature type="region of interest" description="Disordered" evidence="3">
    <location>
        <begin position="1032"/>
        <end position="1053"/>
    </location>
</feature>
<evidence type="ECO:0000256" key="2">
    <source>
        <dbReference type="ARBA" id="ARBA00023157"/>
    </source>
</evidence>
<dbReference type="PANTHER" id="PTHR47635:SF2">
    <property type="entry name" value="LAMG-LIKE JELLYROLL FOLD DOMAIN-CONTAINING PROTEIN"/>
    <property type="match status" value="1"/>
</dbReference>
<reference evidence="5 6" key="1">
    <citation type="journal article" date="2015" name="Nature">
        <title>rRNA introns, odd ribosomes, and small enigmatic genomes across a large radiation of phyla.</title>
        <authorList>
            <person name="Brown C.T."/>
            <person name="Hug L.A."/>
            <person name="Thomas B.C."/>
            <person name="Sharon I."/>
            <person name="Castelle C.J."/>
            <person name="Singh A."/>
            <person name="Wilkins M.J."/>
            <person name="Williams K.H."/>
            <person name="Banfield J.F."/>
        </authorList>
    </citation>
    <scope>NUCLEOTIDE SEQUENCE [LARGE SCALE GENOMIC DNA]</scope>
</reference>
<dbReference type="PATRIC" id="fig|1618405.3.peg.1021"/>
<dbReference type="Proteomes" id="UP000034531">
    <property type="component" value="Unassembled WGS sequence"/>
</dbReference>
<dbReference type="InterPro" id="IPR006558">
    <property type="entry name" value="LamG-like"/>
</dbReference>
<sequence length="1735" mass="186782">SNRTQYLTFNGTTSKAVRTVDSDFNFGTDPFSIGGWFRHPSLISNIQDLISRYDGTAGYKVYMDSTGHLCFGIDDDSSWGPDDSACSTTTYTDSSWHHFETVKDTGLTVYVDGLRVAYIDSNTATGSLNSTSALYIGSDTNSSNWWSGNLDDIFLYPYARTADQVKADYFGPQTGSVQGASASDPLTNGLVGYWKMDNLQPSRRQSASNTGDPASATFASTPTSGNLLVATAFERSGTTEANFTISGTGWTKRVGRDTELGDSNARRTLVIWTKTAGASEPTNIQVDNGTSNSKALVIQEFEANGGTWTFEAKADNDSGTGSTSPLSSGTTSSIGAGNLIVVTAGAWRNQTGDPGSIAWTNSVADTVEILGGTNGLTINSGFKVETTSGTKESEVSWTGTGHEASAAILVFSNTSTLGESSMDSSGNQNYLNNNGSVSLLGGKFGNGSEHVPASSQYFSTDSTINSVKSVSFWTNPDSTTNYFVSLTSGAYITASSGTLSTTGFTDPKVYVNGVATTAMTADTWQFVTVTDDTAINADQFYVGRVGSNYYDGTIDEVRLYNRALSPSEVEDLYNWAPGPVGYWKMDEGTGNTAYDSSGNGNDATLSNSGWGNGKFGNSVTTKVDDVLDKTIVSDPTNGILDFDNTQDFTLSAWVKSSELDLTGYVFSKSTGGGVPGYFMSTTSAGGGNISCNYTDGSNYDTADGLGAGVLDDEWHYLTCVMDRDGGEVGTIGYHLYVDGQYYTSDTTLTADSAETTGDLFFGENNTIDREATQSIDDVKIYNYARTPAQIIQDMNAGHPAPGSPVGSAVGHWDFDEGYGDTAHNIGNGGTSLDGNLAGATSCPQSGDSACPAWSNSGKFNKALDFEETGTNDYLTVSDSNSLLFDDKITFGAWVKQEDIGSPQFAIHGNNDSAAWSQSYALDVNVYGDTVRCILGGTSSGVEYSGPISSGTWYHIICTYDGSTANLYINGVLKASAPTTGNITNDSGVTIGRIADGTYPFDGLIDEVKIYNFPLTADQVKVEYNQGSSQVLGSLSSNQDLTSDNSSSGSYCPPGQGSACVGPVGVWKLDENTGTTSINDSSGNNLTGTINGSMTQSDWVPGKIGSALDFDGDNDYIQETTSNALLDNLPQFTTMAWINPRSTGPSNEGRIISKQNYATVYGWDISYANSATQRLHFKIDYLTQNLGVYTYSDAISNNTWQHIAVSWDGTDTAASSVKMYINGILQPHELDDNGTGGRQDDSGYTLRIGGDSVQDLHFDGTIDDVKIYNYVRTPAQIAWDYNRGAPVAQYDFDECSDSVLHDTAPKPNKTDSGYNGTIYAQTGNNIGVCNGTTGDMWADGTTGKYSSSLAFDGTNDYVSIPDPGTNSPLDFAAGQSMTLASWIKPSTLPSLGNCSDIITKGMTDGTDDANYILQICESSGINFIEMCFFDAISSANCYYTINNIIQTDVWQHISFSFTFGTASTARAYYNGVLQPGTWWNDGNLSPLVTNKDLWIGAANNSGGANFEEQFNGQIDDVRIYNYALTDQQVKLLYNNSSAVQFSQSPNLSNQPNSSWWTKPGYKNLLVYKLATIIYDLTVKFCSINLKPTSRTTDQMVQAARSGKQNIVEGSLEKSLKGYIKLTSVARASFGELLEDYKDFLRQHNLSVWPKDDPRVLKIRHWRIDSPNTADLPNLANWLSSPEPFANLLITLISLDTYLLDQLLRKLEEKFVNEGGYTENLFQRRLDKKYNHRVDSV</sequence>
<dbReference type="SUPFAM" id="SSF49899">
    <property type="entry name" value="Concanavalin A-like lectins/glucanases"/>
    <property type="match status" value="6"/>
</dbReference>
<evidence type="ECO:0000256" key="3">
    <source>
        <dbReference type="SAM" id="MobiDB-lite"/>
    </source>
</evidence>
<feature type="compositionally biased region" description="Polar residues" evidence="3">
    <location>
        <begin position="1038"/>
        <end position="1049"/>
    </location>
</feature>
<name>A0A0G0TM49_9BACT</name>
<evidence type="ECO:0000313" key="5">
    <source>
        <dbReference type="EMBL" id="KKR48095.1"/>
    </source>
</evidence>